<organism evidence="1">
    <name type="scientific">marine sediment metagenome</name>
    <dbReference type="NCBI Taxonomy" id="412755"/>
    <lineage>
        <taxon>unclassified sequences</taxon>
        <taxon>metagenomes</taxon>
        <taxon>ecological metagenomes</taxon>
    </lineage>
</organism>
<comment type="caution">
    <text evidence="1">The sequence shown here is derived from an EMBL/GenBank/DDBJ whole genome shotgun (WGS) entry which is preliminary data.</text>
</comment>
<proteinExistence type="predicted"/>
<protein>
    <submittedName>
        <fullName evidence="1">Uncharacterized protein</fullName>
    </submittedName>
</protein>
<sequence>MPVWLTANLRKLRELEARVGELEDSFVHAEPGILELRERVADLESLALKCNPDLLGRVSALEAEMTQVYEQHDWAPSEPATYPGEK</sequence>
<reference evidence="1" key="1">
    <citation type="journal article" date="2014" name="Front. Microbiol.">
        <title>High frequency of phylogenetically diverse reductive dehalogenase-homologous genes in deep subseafloor sedimentary metagenomes.</title>
        <authorList>
            <person name="Kawai M."/>
            <person name="Futagami T."/>
            <person name="Toyoda A."/>
            <person name="Takaki Y."/>
            <person name="Nishi S."/>
            <person name="Hori S."/>
            <person name="Arai W."/>
            <person name="Tsubouchi T."/>
            <person name="Morono Y."/>
            <person name="Uchiyama I."/>
            <person name="Ito T."/>
            <person name="Fujiyama A."/>
            <person name="Inagaki F."/>
            <person name="Takami H."/>
        </authorList>
    </citation>
    <scope>NUCLEOTIDE SEQUENCE</scope>
    <source>
        <strain evidence="1">Expedition CK06-06</strain>
    </source>
</reference>
<name>X1BL42_9ZZZZ</name>
<gene>
    <name evidence="1" type="ORF">S01H4_35848</name>
</gene>
<dbReference type="EMBL" id="BART01019100">
    <property type="protein sequence ID" value="GAG81907.1"/>
    <property type="molecule type" value="Genomic_DNA"/>
</dbReference>
<evidence type="ECO:0000313" key="1">
    <source>
        <dbReference type="EMBL" id="GAG81907.1"/>
    </source>
</evidence>
<accession>X1BL42</accession>
<dbReference type="AlphaFoldDB" id="X1BL42"/>